<dbReference type="Proteomes" id="UP000583944">
    <property type="component" value="Unassembled WGS sequence"/>
</dbReference>
<organism evidence="2 3">
    <name type="scientific">Trypanosoma cruzi</name>
    <dbReference type="NCBI Taxonomy" id="5693"/>
    <lineage>
        <taxon>Eukaryota</taxon>
        <taxon>Discoba</taxon>
        <taxon>Euglenozoa</taxon>
        <taxon>Kinetoplastea</taxon>
        <taxon>Metakinetoplastina</taxon>
        <taxon>Trypanosomatida</taxon>
        <taxon>Trypanosomatidae</taxon>
        <taxon>Trypanosoma</taxon>
        <taxon>Schizotrypanum</taxon>
    </lineage>
</organism>
<dbReference type="AlphaFoldDB" id="A0A7J6YE46"/>
<feature type="compositionally biased region" description="Polar residues" evidence="1">
    <location>
        <begin position="1"/>
        <end position="10"/>
    </location>
</feature>
<sequence length="202" mass="23021">MGKESGQFNKTCRHPNGSVPSHIPFTGLLEQHQKEGVSQRTLSSKCRTKKNDCDHQKEKGKVCPKKTTGGHITTVDEKPPGDLKHAKRTRGGERMVPQHAGHIRVAVICKKVVQLGFPKMLRNAFHCGVVFLHFPSTRLLRRSRVLALRTVKRWNIHSRNIPIFCRVAKKHFIHANMIRTLKVMNTSNRVANSYMPNKRKNP</sequence>
<evidence type="ECO:0000313" key="2">
    <source>
        <dbReference type="EMBL" id="KAF5225034.1"/>
    </source>
</evidence>
<name>A0A7J6YE46_TRYCR</name>
<gene>
    <name evidence="2" type="ORF">ECC02_001968</name>
</gene>
<evidence type="ECO:0000313" key="3">
    <source>
        <dbReference type="Proteomes" id="UP000583944"/>
    </source>
</evidence>
<evidence type="ECO:0000256" key="1">
    <source>
        <dbReference type="SAM" id="MobiDB-lite"/>
    </source>
</evidence>
<protein>
    <submittedName>
        <fullName evidence="2">Uncharacterized protein</fullName>
    </submittedName>
</protein>
<feature type="region of interest" description="Disordered" evidence="1">
    <location>
        <begin position="55"/>
        <end position="93"/>
    </location>
</feature>
<comment type="caution">
    <text evidence="2">The sequence shown here is derived from an EMBL/GenBank/DDBJ whole genome shotgun (WGS) entry which is preliminary data.</text>
</comment>
<dbReference type="EMBL" id="JABDHM010000009">
    <property type="protein sequence ID" value="KAF5225034.1"/>
    <property type="molecule type" value="Genomic_DNA"/>
</dbReference>
<accession>A0A7J6YE46</accession>
<feature type="compositionally biased region" description="Basic and acidic residues" evidence="1">
    <location>
        <begin position="74"/>
        <end position="84"/>
    </location>
</feature>
<feature type="region of interest" description="Disordered" evidence="1">
    <location>
        <begin position="1"/>
        <end position="24"/>
    </location>
</feature>
<reference evidence="2 3" key="1">
    <citation type="journal article" date="2019" name="Genome Biol. Evol.">
        <title>Nanopore Sequencing Significantly Improves Genome Assembly of the Protozoan Parasite Trypanosoma cruzi.</title>
        <authorList>
            <person name="Diaz-Viraque F."/>
            <person name="Pita S."/>
            <person name="Greif G."/>
            <person name="de Souza R.C.M."/>
            <person name="Iraola G."/>
            <person name="Robello C."/>
        </authorList>
    </citation>
    <scope>NUCLEOTIDE SEQUENCE [LARGE SCALE GENOMIC DNA]</scope>
    <source>
        <strain evidence="2 3">Berenice</strain>
    </source>
</reference>
<proteinExistence type="predicted"/>
<dbReference type="VEuPathDB" id="TriTrypDB:ECC02_001968"/>